<dbReference type="AlphaFoldDB" id="L5KQ32"/>
<dbReference type="Proteomes" id="UP000010552">
    <property type="component" value="Unassembled WGS sequence"/>
</dbReference>
<proteinExistence type="predicted"/>
<organism evidence="1 2">
    <name type="scientific">Pteropus alecto</name>
    <name type="common">Black flying fox</name>
    <dbReference type="NCBI Taxonomy" id="9402"/>
    <lineage>
        <taxon>Eukaryota</taxon>
        <taxon>Metazoa</taxon>
        <taxon>Chordata</taxon>
        <taxon>Craniata</taxon>
        <taxon>Vertebrata</taxon>
        <taxon>Euteleostomi</taxon>
        <taxon>Mammalia</taxon>
        <taxon>Eutheria</taxon>
        <taxon>Laurasiatheria</taxon>
        <taxon>Chiroptera</taxon>
        <taxon>Yinpterochiroptera</taxon>
        <taxon>Pteropodoidea</taxon>
        <taxon>Pteropodidae</taxon>
        <taxon>Pteropodinae</taxon>
        <taxon>Pteropus</taxon>
    </lineage>
</organism>
<sequence length="100" mass="11292">MNFWKRQERNGTKSEFIFLVSAAKMLSGRACLWLGGDRTDRGGNVGFRSLGFCGRLFPAPSRAQTDLLWTAPEDRDRRSETRKPAVTWNARLTQGSLASR</sequence>
<protein>
    <submittedName>
        <fullName evidence="1">Uncharacterized protein</fullName>
    </submittedName>
</protein>
<dbReference type="InParanoid" id="L5KQ32"/>
<name>L5KQ32_PTEAL</name>
<evidence type="ECO:0000313" key="1">
    <source>
        <dbReference type="EMBL" id="ELK13036.1"/>
    </source>
</evidence>
<gene>
    <name evidence="1" type="ORF">PAL_GLEAN10002274</name>
</gene>
<dbReference type="EMBL" id="KB030634">
    <property type="protein sequence ID" value="ELK13036.1"/>
    <property type="molecule type" value="Genomic_DNA"/>
</dbReference>
<evidence type="ECO:0000313" key="2">
    <source>
        <dbReference type="Proteomes" id="UP000010552"/>
    </source>
</evidence>
<accession>L5KQ32</accession>
<keyword evidence="2" id="KW-1185">Reference proteome</keyword>
<reference evidence="2" key="1">
    <citation type="journal article" date="2013" name="Science">
        <title>Comparative analysis of bat genomes provides insight into the evolution of flight and immunity.</title>
        <authorList>
            <person name="Zhang G."/>
            <person name="Cowled C."/>
            <person name="Shi Z."/>
            <person name="Huang Z."/>
            <person name="Bishop-Lilly K.A."/>
            <person name="Fang X."/>
            <person name="Wynne J.W."/>
            <person name="Xiong Z."/>
            <person name="Baker M.L."/>
            <person name="Zhao W."/>
            <person name="Tachedjian M."/>
            <person name="Zhu Y."/>
            <person name="Zhou P."/>
            <person name="Jiang X."/>
            <person name="Ng J."/>
            <person name="Yang L."/>
            <person name="Wu L."/>
            <person name="Xiao J."/>
            <person name="Feng Y."/>
            <person name="Chen Y."/>
            <person name="Sun X."/>
            <person name="Zhang Y."/>
            <person name="Marsh G.A."/>
            <person name="Crameri G."/>
            <person name="Broder C.C."/>
            <person name="Frey K.G."/>
            <person name="Wang L.F."/>
            <person name="Wang J."/>
        </authorList>
    </citation>
    <scope>NUCLEOTIDE SEQUENCE [LARGE SCALE GENOMIC DNA]</scope>
</reference>